<feature type="region of interest" description="Disordered" evidence="1">
    <location>
        <begin position="1"/>
        <end position="42"/>
    </location>
</feature>
<evidence type="ECO:0000313" key="3">
    <source>
        <dbReference type="Proteomes" id="UP000218334"/>
    </source>
</evidence>
<dbReference type="EMBL" id="KZ293422">
    <property type="protein sequence ID" value="PBK72209.1"/>
    <property type="molecule type" value="Genomic_DNA"/>
</dbReference>
<evidence type="ECO:0000256" key="1">
    <source>
        <dbReference type="SAM" id="MobiDB-lite"/>
    </source>
</evidence>
<dbReference type="AlphaFoldDB" id="A0A2H3BMX0"/>
<keyword evidence="3" id="KW-1185">Reference proteome</keyword>
<sequence length="179" mass="19531">MKAAESGKEEAAAKTVEAALIDEEKETDVDTKGEKLEVPAPVGPKRKWATKFSSVVEDSDKEGMPGPSKKVKVEVSGPTEGKEEFSGNSKEMYALPSRWGPLFCMTGLQKGNSSALTISSEKVLEVLQKLVYTVKTLANKMTVLTGQVVDLWSCVNDLVVDFRSEEINSPEELISDMEE</sequence>
<feature type="compositionally biased region" description="Basic and acidic residues" evidence="1">
    <location>
        <begin position="28"/>
        <end position="37"/>
    </location>
</feature>
<name>A0A2H3BMX0_9AGAR</name>
<protein>
    <submittedName>
        <fullName evidence="2">Uncharacterized protein</fullName>
    </submittedName>
</protein>
<gene>
    <name evidence="2" type="ORF">ARMSODRAFT_1016181</name>
</gene>
<feature type="region of interest" description="Disordered" evidence="1">
    <location>
        <begin position="54"/>
        <end position="87"/>
    </location>
</feature>
<dbReference type="Proteomes" id="UP000218334">
    <property type="component" value="Unassembled WGS sequence"/>
</dbReference>
<evidence type="ECO:0000313" key="2">
    <source>
        <dbReference type="EMBL" id="PBK72209.1"/>
    </source>
</evidence>
<feature type="compositionally biased region" description="Basic and acidic residues" evidence="1">
    <location>
        <begin position="1"/>
        <end position="12"/>
    </location>
</feature>
<accession>A0A2H3BMX0</accession>
<proteinExistence type="predicted"/>
<reference evidence="3" key="1">
    <citation type="journal article" date="2017" name="Nat. Ecol. Evol.">
        <title>Genome expansion and lineage-specific genetic innovations in the forest pathogenic fungi Armillaria.</title>
        <authorList>
            <person name="Sipos G."/>
            <person name="Prasanna A.N."/>
            <person name="Walter M.C."/>
            <person name="O'Connor E."/>
            <person name="Balint B."/>
            <person name="Krizsan K."/>
            <person name="Kiss B."/>
            <person name="Hess J."/>
            <person name="Varga T."/>
            <person name="Slot J."/>
            <person name="Riley R."/>
            <person name="Boka B."/>
            <person name="Rigling D."/>
            <person name="Barry K."/>
            <person name="Lee J."/>
            <person name="Mihaltcheva S."/>
            <person name="LaButti K."/>
            <person name="Lipzen A."/>
            <person name="Waldron R."/>
            <person name="Moloney N.M."/>
            <person name="Sperisen C."/>
            <person name="Kredics L."/>
            <person name="Vagvoelgyi C."/>
            <person name="Patrignani A."/>
            <person name="Fitzpatrick D."/>
            <person name="Nagy I."/>
            <person name="Doyle S."/>
            <person name="Anderson J.B."/>
            <person name="Grigoriev I.V."/>
            <person name="Gueldener U."/>
            <person name="Muensterkoetter M."/>
            <person name="Nagy L.G."/>
        </authorList>
    </citation>
    <scope>NUCLEOTIDE SEQUENCE [LARGE SCALE GENOMIC DNA]</scope>
    <source>
        <strain evidence="3">28-4</strain>
    </source>
</reference>
<organism evidence="2 3">
    <name type="scientific">Armillaria solidipes</name>
    <dbReference type="NCBI Taxonomy" id="1076256"/>
    <lineage>
        <taxon>Eukaryota</taxon>
        <taxon>Fungi</taxon>
        <taxon>Dikarya</taxon>
        <taxon>Basidiomycota</taxon>
        <taxon>Agaricomycotina</taxon>
        <taxon>Agaricomycetes</taxon>
        <taxon>Agaricomycetidae</taxon>
        <taxon>Agaricales</taxon>
        <taxon>Marasmiineae</taxon>
        <taxon>Physalacriaceae</taxon>
        <taxon>Armillaria</taxon>
    </lineage>
</organism>